<evidence type="ECO:0000313" key="1">
    <source>
        <dbReference type="EMBL" id="RAQ00478.1"/>
    </source>
</evidence>
<dbReference type="AlphaFoldDB" id="A0AAQ0F625"/>
<organism evidence="1 2">
    <name type="scientific">Burkholderia cepacia</name>
    <name type="common">Pseudomonas cepacia</name>
    <dbReference type="NCBI Taxonomy" id="292"/>
    <lineage>
        <taxon>Bacteria</taxon>
        <taxon>Pseudomonadati</taxon>
        <taxon>Pseudomonadota</taxon>
        <taxon>Betaproteobacteria</taxon>
        <taxon>Burkholderiales</taxon>
        <taxon>Burkholderiaceae</taxon>
        <taxon>Burkholderia</taxon>
        <taxon>Burkholderia cepacia complex</taxon>
    </lineage>
</organism>
<dbReference type="EMBL" id="QLUZ01000031">
    <property type="protein sequence ID" value="RAQ00478.1"/>
    <property type="molecule type" value="Genomic_DNA"/>
</dbReference>
<protein>
    <submittedName>
        <fullName evidence="1">Uncharacterized protein</fullName>
    </submittedName>
</protein>
<gene>
    <name evidence="1" type="ORF">DPR02_33770</name>
</gene>
<reference evidence="1 2" key="1">
    <citation type="submission" date="2018-06" db="EMBL/GenBank/DDBJ databases">
        <title>Towards the identification of Burkholderia cepacia strain which caused fatal septicemia.</title>
        <authorList>
            <person name="Bui L.A.T."/>
            <person name="Zakharova I.B."/>
            <person name="Shpak I.M."/>
            <person name="Teteryatnikova N."/>
            <person name="Ustinov D.V."/>
            <person name="Kuzyutina Y.A."/>
            <person name="Nguyen H.N."/>
            <person name="Antonov A.S."/>
            <person name="Avdyusheva E.F."/>
            <person name="Victorov D.V."/>
        </authorList>
    </citation>
    <scope>NUCLEOTIDE SEQUENCE [LARGE SCALE GENOMIC DNA]</scope>
    <source>
        <strain evidence="1 2">PT02</strain>
    </source>
</reference>
<dbReference type="Proteomes" id="UP000248899">
    <property type="component" value="Unassembled WGS sequence"/>
</dbReference>
<sequence>MSGRSPVLRFFGSSVLLSALLPYCPTALLPYCLTALPPCRLAALPPCRLTPLLPDDPTIRRPSVPARGGT</sequence>
<evidence type="ECO:0000313" key="2">
    <source>
        <dbReference type="Proteomes" id="UP000248899"/>
    </source>
</evidence>
<comment type="caution">
    <text evidence="1">The sequence shown here is derived from an EMBL/GenBank/DDBJ whole genome shotgun (WGS) entry which is preliminary data.</text>
</comment>
<proteinExistence type="predicted"/>
<name>A0AAQ0F625_BURCE</name>
<accession>A0AAQ0F625</accession>